<dbReference type="EMBL" id="LAZR01015712">
    <property type="protein sequence ID" value="KKM07702.1"/>
    <property type="molecule type" value="Genomic_DNA"/>
</dbReference>
<dbReference type="SMART" id="SM00326">
    <property type="entry name" value="SH3"/>
    <property type="match status" value="1"/>
</dbReference>
<accession>A0A0F9HX68</accession>
<organism evidence="3">
    <name type="scientific">marine sediment metagenome</name>
    <dbReference type="NCBI Taxonomy" id="412755"/>
    <lineage>
        <taxon>unclassified sequences</taxon>
        <taxon>metagenomes</taxon>
        <taxon>ecological metagenomes</taxon>
    </lineage>
</organism>
<dbReference type="AlphaFoldDB" id="A0A0F9HX68"/>
<protein>
    <recommendedName>
        <fullName evidence="2">SH3 domain-containing protein</fullName>
    </recommendedName>
</protein>
<evidence type="ECO:0000313" key="3">
    <source>
        <dbReference type="EMBL" id="KKM07702.1"/>
    </source>
</evidence>
<feature type="domain" description="SH3" evidence="2">
    <location>
        <begin position="1"/>
        <end position="63"/>
    </location>
</feature>
<dbReference type="SUPFAM" id="SSF50044">
    <property type="entry name" value="SH3-domain"/>
    <property type="match status" value="1"/>
</dbReference>
<dbReference type="PROSITE" id="PS50002">
    <property type="entry name" value="SH3"/>
    <property type="match status" value="1"/>
</dbReference>
<gene>
    <name evidence="3" type="ORF">LCGC14_1731240</name>
</gene>
<dbReference type="Gene3D" id="2.30.30.40">
    <property type="entry name" value="SH3 Domains"/>
    <property type="match status" value="1"/>
</dbReference>
<reference evidence="3" key="1">
    <citation type="journal article" date="2015" name="Nature">
        <title>Complex archaea that bridge the gap between prokaryotes and eukaryotes.</title>
        <authorList>
            <person name="Spang A."/>
            <person name="Saw J.H."/>
            <person name="Jorgensen S.L."/>
            <person name="Zaremba-Niedzwiedzka K."/>
            <person name="Martijn J."/>
            <person name="Lind A.E."/>
            <person name="van Eijk R."/>
            <person name="Schleper C."/>
            <person name="Guy L."/>
            <person name="Ettema T.J."/>
        </authorList>
    </citation>
    <scope>NUCLEOTIDE SEQUENCE</scope>
</reference>
<dbReference type="InterPro" id="IPR036028">
    <property type="entry name" value="SH3-like_dom_sf"/>
</dbReference>
<dbReference type="Pfam" id="PF07653">
    <property type="entry name" value="SH3_2"/>
    <property type="match status" value="1"/>
</dbReference>
<name>A0A0F9HX68_9ZZZZ</name>
<evidence type="ECO:0000256" key="1">
    <source>
        <dbReference type="ARBA" id="ARBA00022443"/>
    </source>
</evidence>
<proteinExistence type="predicted"/>
<keyword evidence="1" id="KW-0728">SH3 domain</keyword>
<sequence>MKDIRCRVIEKHQASNQDPLIITSGEILSYEKKATKWSGWVWCINKHGKTGWVPENYLKMQEATCEALQYYNAIELTANIGEEFTVKKEESGW</sequence>
<dbReference type="InterPro" id="IPR001452">
    <property type="entry name" value="SH3_domain"/>
</dbReference>
<comment type="caution">
    <text evidence="3">The sequence shown here is derived from an EMBL/GenBank/DDBJ whole genome shotgun (WGS) entry which is preliminary data.</text>
</comment>
<evidence type="ECO:0000259" key="2">
    <source>
        <dbReference type="PROSITE" id="PS50002"/>
    </source>
</evidence>
<feature type="non-terminal residue" evidence="3">
    <location>
        <position position="93"/>
    </location>
</feature>